<feature type="domain" description="Nuclear transport factor 2" evidence="1">
    <location>
        <begin position="11"/>
        <end position="63"/>
    </location>
</feature>
<name>A0A5S9QNR0_MYCVN</name>
<evidence type="ECO:0000313" key="3">
    <source>
        <dbReference type="Proteomes" id="UP000430146"/>
    </source>
</evidence>
<organism evidence="2 3">
    <name type="scientific">Mycolicibacterium vanbaalenii</name>
    <name type="common">Mycobacterium vanbaalenii</name>
    <dbReference type="NCBI Taxonomy" id="110539"/>
    <lineage>
        <taxon>Bacteria</taxon>
        <taxon>Bacillati</taxon>
        <taxon>Actinomycetota</taxon>
        <taxon>Actinomycetes</taxon>
        <taxon>Mycobacteriales</taxon>
        <taxon>Mycobacteriaceae</taxon>
        <taxon>Mycolicibacterium</taxon>
    </lineage>
</organism>
<dbReference type="EMBL" id="CACSIP010000018">
    <property type="protein sequence ID" value="CAA0120803.1"/>
    <property type="molecule type" value="Genomic_DNA"/>
</dbReference>
<dbReference type="InterPro" id="IPR002075">
    <property type="entry name" value="NTF2_dom"/>
</dbReference>
<keyword evidence="2" id="KW-0413">Isomerase</keyword>
<sequence>MPITRADLLATAQRSLATAAAHDRDGWIGMFTADGRVEDPVGSAPHRGHVAIGHFYDTFIGPRVIGFHPEVDLVVGTTVVRDLELEIQMAPTLTMRVPTYIRYDLRDDHDELRIAALSAYWELPAMIGQFVRAGIGALPAGIGLGRTMLANQGLSGSLGFLTGFRGLGTGGKGLVARFLDEACGGDEIGVRRLAADIPITGGDTAVMTTSDLVKHLAGGTWSKLIRSGRAVAARVDHDGERTVVIADLRPDRGAVSRIRIFGETRRP</sequence>
<reference evidence="2 3" key="1">
    <citation type="submission" date="2019-11" db="EMBL/GenBank/DDBJ databases">
        <authorList>
            <person name="Holert J."/>
        </authorList>
    </citation>
    <scope>NUCLEOTIDE SEQUENCE [LARGE SCALE GENOMIC DNA]</scope>
    <source>
        <strain evidence="2">BC8_1</strain>
    </source>
</reference>
<gene>
    <name evidence="2" type="primary">ksi_3</name>
    <name evidence="2" type="ORF">AELLOGFF_04274</name>
</gene>
<dbReference type="EC" id="5.3.3.1" evidence="2"/>
<dbReference type="GO" id="GO:0004769">
    <property type="term" value="F:steroid Delta-isomerase activity"/>
    <property type="evidence" value="ECO:0007669"/>
    <property type="project" value="UniProtKB-EC"/>
</dbReference>
<dbReference type="Pfam" id="PF02136">
    <property type="entry name" value="NTF2"/>
    <property type="match status" value="1"/>
</dbReference>
<dbReference type="InterPro" id="IPR032710">
    <property type="entry name" value="NTF2-like_dom_sf"/>
</dbReference>
<dbReference type="Proteomes" id="UP000430146">
    <property type="component" value="Unassembled WGS sequence"/>
</dbReference>
<protein>
    <submittedName>
        <fullName evidence="2">Steroid Delta-isomerase</fullName>
        <ecNumber evidence="2">5.3.3.1</ecNumber>
    </submittedName>
</protein>
<dbReference type="AlphaFoldDB" id="A0A5S9QNR0"/>
<dbReference type="Gene3D" id="3.10.450.50">
    <property type="match status" value="1"/>
</dbReference>
<dbReference type="OrthoDB" id="5735022at2"/>
<keyword evidence="3" id="KW-1185">Reference proteome</keyword>
<accession>A0A5S9QNR0</accession>
<proteinExistence type="predicted"/>
<evidence type="ECO:0000259" key="1">
    <source>
        <dbReference type="Pfam" id="PF02136"/>
    </source>
</evidence>
<evidence type="ECO:0000313" key="2">
    <source>
        <dbReference type="EMBL" id="CAA0120803.1"/>
    </source>
</evidence>
<dbReference type="RefSeq" id="WP_159230886.1">
    <property type="nucleotide sequence ID" value="NZ_CACSIP010000018.1"/>
</dbReference>
<dbReference type="SUPFAM" id="SSF54427">
    <property type="entry name" value="NTF2-like"/>
    <property type="match status" value="1"/>
</dbReference>